<gene>
    <name evidence="2" type="ORF">PACLA_8A057679</name>
</gene>
<dbReference type="EMBL" id="CACRXK020004407">
    <property type="protein sequence ID" value="CAB4002644.1"/>
    <property type="molecule type" value="Genomic_DNA"/>
</dbReference>
<dbReference type="SUPFAM" id="SSF56219">
    <property type="entry name" value="DNase I-like"/>
    <property type="match status" value="1"/>
</dbReference>
<accession>A0A7D9IAZ4</accession>
<dbReference type="PANTHER" id="PTHR47510:SF3">
    <property type="entry name" value="ENDO_EXONUCLEASE_PHOSPHATASE DOMAIN-CONTAINING PROTEIN"/>
    <property type="match status" value="1"/>
</dbReference>
<dbReference type="InterPro" id="IPR043502">
    <property type="entry name" value="DNA/RNA_pol_sf"/>
</dbReference>
<protein>
    <recommendedName>
        <fullName evidence="1">Reverse transcriptase domain-containing protein</fullName>
    </recommendedName>
</protein>
<evidence type="ECO:0000259" key="1">
    <source>
        <dbReference type="Pfam" id="PF00078"/>
    </source>
</evidence>
<dbReference type="InterPro" id="IPR000477">
    <property type="entry name" value="RT_dom"/>
</dbReference>
<name>A0A7D9IAZ4_PARCT</name>
<sequence>MLPQQSDTGVQSAEVSVITCTGDRSEVSNLTTENNDYRAEIPVAKIDIISPIDNSSLVELENFIDDSFCNIMNSRHSEVTKGTVEQVFVNSTPFKQRESDNATTKNALFDNFKEKVEYEISNLLAKLTKQDETININKQDICKLREENLHLKSRISKLEEKMASASIEKFPGAIEISSVTPTTQYVPISTKKKANEDRIPESNVPNMQSNPENRGFCLKDDRCDFSHAWVPTRRNDRLVSNGGGVCAYINSNIYCRRIEEFENSSIESLWLSVRPKKLPRSVSVILLAVVYHSTASRQTENVELYSHIQTNVDSFLYSHPEALVLITGDFNFRSTGLDANHLKRIAGLTQIVKVATRADVTLDWCLTNSKVDNIYESIQLPPIGTSDHYTILMKAQPSPSKPDNSHIWKRDLRDSRIRPFGRYITTFDWSPILDIHDCDTKYEKFNDTMTVMIEKFFPLERIKVRKCDKPWMTSSIKSAIGRRQKALHESGKNSDIYKYWRNRVQSCIKVARKIYYMRSVEKLENSNPARWWKEVKAIGGLSSKNSWYSQLFSDDVRNCEELAENFNNFLTALTSHFDPLTLDEIQEGLEVPNHYLVDAQQIYMKLSKIKTTKSPGPDMFPNKILKTFAFELAPVISDIFNSSMTQGTFPKALKRSIVVPVPKKSTTHALVYLLHSILVALERGSCTARLFFADFKKGFDLVDHNVIIKELTLLGTHPSIIRWIKAFLCDREQCVRVGTSMSSWKKTNGGLPQGTKLGPLLFAVLINSLLKNWPSRIKFVDDTSALEIIPRFSSSLMPLVVNEISDYALERGMELNYKKCKQMLINFLKYKGSDDENPIYVAGKPVETVSSFKLLGVWISNDLSWNTHVDMVLKKANSRLYALRLLKKAGLQASDIVQIYISFIRSRIEYASPVWSSIPKSLSDILESVQKRALRIAYPDLLYDEALEISNLQYLSTRRDISCKKFVESLRRDVSPYNPLTQIMEIRPGVKTHDYDLRNDRTAEQPLWSETTERLKNFVTRKYY</sequence>
<evidence type="ECO:0000313" key="3">
    <source>
        <dbReference type="Proteomes" id="UP001152795"/>
    </source>
</evidence>
<proteinExistence type="predicted"/>
<dbReference type="Pfam" id="PF00078">
    <property type="entry name" value="RVT_1"/>
    <property type="match status" value="1"/>
</dbReference>
<dbReference type="Gene3D" id="3.60.10.10">
    <property type="entry name" value="Endonuclease/exonuclease/phosphatase"/>
    <property type="match status" value="1"/>
</dbReference>
<comment type="caution">
    <text evidence="2">The sequence shown here is derived from an EMBL/GenBank/DDBJ whole genome shotgun (WGS) entry which is preliminary data.</text>
</comment>
<organism evidence="2 3">
    <name type="scientific">Paramuricea clavata</name>
    <name type="common">Red gorgonian</name>
    <name type="synonym">Violescent sea-whip</name>
    <dbReference type="NCBI Taxonomy" id="317549"/>
    <lineage>
        <taxon>Eukaryota</taxon>
        <taxon>Metazoa</taxon>
        <taxon>Cnidaria</taxon>
        <taxon>Anthozoa</taxon>
        <taxon>Octocorallia</taxon>
        <taxon>Malacalcyonacea</taxon>
        <taxon>Plexauridae</taxon>
        <taxon>Paramuricea</taxon>
    </lineage>
</organism>
<dbReference type="Proteomes" id="UP001152795">
    <property type="component" value="Unassembled WGS sequence"/>
</dbReference>
<keyword evidence="3" id="KW-1185">Reference proteome</keyword>
<dbReference type="OrthoDB" id="5986182at2759"/>
<dbReference type="SUPFAM" id="SSF56672">
    <property type="entry name" value="DNA/RNA polymerases"/>
    <property type="match status" value="1"/>
</dbReference>
<dbReference type="AlphaFoldDB" id="A0A7D9IAZ4"/>
<dbReference type="PANTHER" id="PTHR47510">
    <property type="entry name" value="REVERSE TRANSCRIPTASE DOMAIN-CONTAINING PROTEIN"/>
    <property type="match status" value="1"/>
</dbReference>
<reference evidence="2" key="1">
    <citation type="submission" date="2020-04" db="EMBL/GenBank/DDBJ databases">
        <authorList>
            <person name="Alioto T."/>
            <person name="Alioto T."/>
            <person name="Gomez Garrido J."/>
        </authorList>
    </citation>
    <scope>NUCLEOTIDE SEQUENCE</scope>
    <source>
        <strain evidence="2">A484AB</strain>
    </source>
</reference>
<evidence type="ECO:0000313" key="2">
    <source>
        <dbReference type="EMBL" id="CAB4002644.1"/>
    </source>
</evidence>
<dbReference type="InterPro" id="IPR036691">
    <property type="entry name" value="Endo/exonu/phosph_ase_sf"/>
</dbReference>
<feature type="domain" description="Reverse transcriptase" evidence="1">
    <location>
        <begin position="688"/>
        <end position="859"/>
    </location>
</feature>